<dbReference type="Proteomes" id="UP001642409">
    <property type="component" value="Unassembled WGS sequence"/>
</dbReference>
<feature type="region of interest" description="Disordered" evidence="1">
    <location>
        <begin position="58"/>
        <end position="87"/>
    </location>
</feature>
<reference evidence="3 4" key="2">
    <citation type="submission" date="2024-07" db="EMBL/GenBank/DDBJ databases">
        <authorList>
            <person name="Akdeniz Z."/>
        </authorList>
    </citation>
    <scope>NUCLEOTIDE SEQUENCE [LARGE SCALE GENOMIC DNA]</scope>
</reference>
<evidence type="ECO:0000313" key="3">
    <source>
        <dbReference type="EMBL" id="CAL6102793.1"/>
    </source>
</evidence>
<gene>
    <name evidence="2" type="ORF">HINF_LOCUS17912</name>
    <name evidence="3" type="ORF">HINF_LOCUS71835</name>
</gene>
<name>A0AA86TX13_9EUKA</name>
<dbReference type="EMBL" id="CAXDID020000559">
    <property type="protein sequence ID" value="CAL6102793.1"/>
    <property type="molecule type" value="Genomic_DNA"/>
</dbReference>
<protein>
    <submittedName>
        <fullName evidence="3">Hypothetical_protein</fullName>
    </submittedName>
</protein>
<accession>A0AA86TX13</accession>
<feature type="compositionally biased region" description="Basic and acidic residues" evidence="1">
    <location>
        <begin position="58"/>
        <end position="79"/>
    </location>
</feature>
<dbReference type="EMBL" id="CATOUU010000459">
    <property type="protein sequence ID" value="CAI9930267.1"/>
    <property type="molecule type" value="Genomic_DNA"/>
</dbReference>
<proteinExistence type="predicted"/>
<sequence>MIFTEVENWKRFRKIKFKYLTSYFSRSEEVGPAIAQDLLQLDQTARVVLPDAAHNALRERAHERLRQRDPRTGEGEQDRRKGKQVLHRCARAEERGRVQEVQRHVPAARAVEREGGADHHGPEELLPVRREQEQVRGGVKRVPFSNIFRVQYF</sequence>
<dbReference type="AlphaFoldDB" id="A0AA86TX13"/>
<organism evidence="2">
    <name type="scientific">Hexamita inflata</name>
    <dbReference type="NCBI Taxonomy" id="28002"/>
    <lineage>
        <taxon>Eukaryota</taxon>
        <taxon>Metamonada</taxon>
        <taxon>Diplomonadida</taxon>
        <taxon>Hexamitidae</taxon>
        <taxon>Hexamitinae</taxon>
        <taxon>Hexamita</taxon>
    </lineage>
</organism>
<evidence type="ECO:0000313" key="2">
    <source>
        <dbReference type="EMBL" id="CAI9930267.1"/>
    </source>
</evidence>
<evidence type="ECO:0000313" key="4">
    <source>
        <dbReference type="Proteomes" id="UP001642409"/>
    </source>
</evidence>
<reference evidence="2" key="1">
    <citation type="submission" date="2023-06" db="EMBL/GenBank/DDBJ databases">
        <authorList>
            <person name="Kurt Z."/>
        </authorList>
    </citation>
    <scope>NUCLEOTIDE SEQUENCE</scope>
</reference>
<comment type="caution">
    <text evidence="2">The sequence shown here is derived from an EMBL/GenBank/DDBJ whole genome shotgun (WGS) entry which is preliminary data.</text>
</comment>
<evidence type="ECO:0000256" key="1">
    <source>
        <dbReference type="SAM" id="MobiDB-lite"/>
    </source>
</evidence>
<keyword evidence="4" id="KW-1185">Reference proteome</keyword>